<evidence type="ECO:0000313" key="4">
    <source>
        <dbReference type="EMBL" id="MDP9800568.1"/>
    </source>
</evidence>
<evidence type="ECO:0000256" key="1">
    <source>
        <dbReference type="SAM" id="MobiDB-lite"/>
    </source>
</evidence>
<keyword evidence="5" id="KW-1185">Reference proteome</keyword>
<evidence type="ECO:0000259" key="3">
    <source>
        <dbReference type="Pfam" id="PF10099"/>
    </source>
</evidence>
<gene>
    <name evidence="4" type="ORF">J2S49_000644</name>
</gene>
<feature type="domain" description="Anti-sigma K factor RskA C-terminal" evidence="3">
    <location>
        <begin position="104"/>
        <end position="236"/>
    </location>
</feature>
<evidence type="ECO:0000256" key="2">
    <source>
        <dbReference type="SAM" id="Phobius"/>
    </source>
</evidence>
<dbReference type="PANTHER" id="PTHR37461">
    <property type="entry name" value="ANTI-SIGMA-K FACTOR RSKA"/>
    <property type="match status" value="1"/>
</dbReference>
<evidence type="ECO:0000313" key="5">
    <source>
        <dbReference type="Proteomes" id="UP001235966"/>
    </source>
</evidence>
<accession>A0ABT9NAM8</accession>
<reference evidence="4 5" key="1">
    <citation type="submission" date="2023-07" db="EMBL/GenBank/DDBJ databases">
        <title>Sequencing the genomes of 1000 actinobacteria strains.</title>
        <authorList>
            <person name="Klenk H.-P."/>
        </authorList>
    </citation>
    <scope>NUCLEOTIDE SEQUENCE [LARGE SCALE GENOMIC DNA]</scope>
    <source>
        <strain evidence="4 5">DSM 102162</strain>
    </source>
</reference>
<dbReference type="Proteomes" id="UP001235966">
    <property type="component" value="Unassembled WGS sequence"/>
</dbReference>
<dbReference type="RefSeq" id="WP_278057937.1">
    <property type="nucleotide sequence ID" value="NZ_CP121247.1"/>
</dbReference>
<dbReference type="Pfam" id="PF10099">
    <property type="entry name" value="RskA_C"/>
    <property type="match status" value="1"/>
</dbReference>
<feature type="transmembrane region" description="Helical" evidence="2">
    <location>
        <begin position="100"/>
        <end position="120"/>
    </location>
</feature>
<sequence>MSDNRFDRTGDAHELPEFGTPEAEVVGALGASLSPTQPPAHLRANLMAMIGTGTSGQEAVAGTATPTSGEGPNSAEAGAGGAESGASVTDLSSRRRWMRVAMNAAAAVALVAVGVGAGRWSAMDSMENVSHYAALNEAQDVERTMTTMDDGHKVTLTWSKSMDMAAVTFPAELRAPSGQSLQVWVDMGGKVTSGGMYQPGKNGSFSFVKLMPEPGARVFVTVEPAGGSDAPTSAPIIEWTIGKSGEATPSAPATSAPGDA</sequence>
<dbReference type="InterPro" id="IPR051474">
    <property type="entry name" value="Anti-sigma-K/W_factor"/>
</dbReference>
<keyword evidence="2" id="KW-1133">Transmembrane helix</keyword>
<proteinExistence type="predicted"/>
<name>A0ABT9NAM8_9ACTO</name>
<keyword evidence="2" id="KW-0472">Membrane</keyword>
<organism evidence="4 5">
    <name type="scientific">Arcanobacterium wilhelmae</name>
    <dbReference type="NCBI Taxonomy" id="1803177"/>
    <lineage>
        <taxon>Bacteria</taxon>
        <taxon>Bacillati</taxon>
        <taxon>Actinomycetota</taxon>
        <taxon>Actinomycetes</taxon>
        <taxon>Actinomycetales</taxon>
        <taxon>Actinomycetaceae</taxon>
        <taxon>Arcanobacterium</taxon>
    </lineage>
</organism>
<dbReference type="PANTHER" id="PTHR37461:SF1">
    <property type="entry name" value="ANTI-SIGMA-K FACTOR RSKA"/>
    <property type="match status" value="1"/>
</dbReference>
<comment type="caution">
    <text evidence="4">The sequence shown here is derived from an EMBL/GenBank/DDBJ whole genome shotgun (WGS) entry which is preliminary data.</text>
</comment>
<feature type="region of interest" description="Disordered" evidence="1">
    <location>
        <begin position="57"/>
        <end position="88"/>
    </location>
</feature>
<protein>
    <recommendedName>
        <fullName evidence="3">Anti-sigma K factor RskA C-terminal domain-containing protein</fullName>
    </recommendedName>
</protein>
<dbReference type="InterPro" id="IPR018764">
    <property type="entry name" value="RskA_C"/>
</dbReference>
<keyword evidence="2" id="KW-0812">Transmembrane</keyword>
<feature type="compositionally biased region" description="Low complexity" evidence="1">
    <location>
        <begin position="68"/>
        <end position="77"/>
    </location>
</feature>
<dbReference type="EMBL" id="JAUSQW010000001">
    <property type="protein sequence ID" value="MDP9800568.1"/>
    <property type="molecule type" value="Genomic_DNA"/>
</dbReference>